<dbReference type="Pfam" id="PF13893">
    <property type="entry name" value="RRM_5"/>
    <property type="match status" value="1"/>
</dbReference>
<dbReference type="SUPFAM" id="SSF54928">
    <property type="entry name" value="RNA-binding domain, RBD"/>
    <property type="match status" value="3"/>
</dbReference>
<dbReference type="Pfam" id="PF00076">
    <property type="entry name" value="RRM_1"/>
    <property type="match status" value="2"/>
</dbReference>
<evidence type="ECO:0000313" key="5">
    <source>
        <dbReference type="EMBL" id="JAD83392.1"/>
    </source>
</evidence>
<dbReference type="GO" id="GO:1901259">
    <property type="term" value="P:chloroplast rRNA processing"/>
    <property type="evidence" value="ECO:0007669"/>
    <property type="project" value="TreeGrafter"/>
</dbReference>
<accession>A0A0A9DHY2</accession>
<reference evidence="5" key="2">
    <citation type="journal article" date="2015" name="Data Brief">
        <title>Shoot transcriptome of the giant reed, Arundo donax.</title>
        <authorList>
            <person name="Barrero R.A."/>
            <person name="Guerrero F.D."/>
            <person name="Moolhuijzen P."/>
            <person name="Goolsby J.A."/>
            <person name="Tidwell J."/>
            <person name="Bellgard S.E."/>
            <person name="Bellgard M.I."/>
        </authorList>
    </citation>
    <scope>NUCLEOTIDE SEQUENCE</scope>
    <source>
        <tissue evidence="5">Shoot tissue taken approximately 20 cm above the soil surface</tissue>
    </source>
</reference>
<feature type="region of interest" description="Disordered" evidence="3">
    <location>
        <begin position="309"/>
        <end position="335"/>
    </location>
</feature>
<dbReference type="PANTHER" id="PTHR48025">
    <property type="entry name" value="OS02G0815200 PROTEIN"/>
    <property type="match status" value="1"/>
</dbReference>
<evidence type="ECO:0000256" key="1">
    <source>
        <dbReference type="ARBA" id="ARBA00022884"/>
    </source>
</evidence>
<feature type="domain" description="RRM" evidence="4">
    <location>
        <begin position="183"/>
        <end position="261"/>
    </location>
</feature>
<dbReference type="AlphaFoldDB" id="A0A0A9DHY2"/>
<name>A0A0A9DHY2_ARUDO</name>
<dbReference type="EMBL" id="GBRH01214503">
    <property type="protein sequence ID" value="JAD83392.1"/>
    <property type="molecule type" value="Transcribed_RNA"/>
</dbReference>
<keyword evidence="1 2" id="KW-0694">RNA-binding</keyword>
<dbReference type="SMART" id="SM00360">
    <property type="entry name" value="RRM"/>
    <property type="match status" value="3"/>
</dbReference>
<dbReference type="InterPro" id="IPR050502">
    <property type="entry name" value="Euk_RNA-bind_prot"/>
</dbReference>
<evidence type="ECO:0000259" key="4">
    <source>
        <dbReference type="PROSITE" id="PS50102"/>
    </source>
</evidence>
<dbReference type="GO" id="GO:0009535">
    <property type="term" value="C:chloroplast thylakoid membrane"/>
    <property type="evidence" value="ECO:0007669"/>
    <property type="project" value="TreeGrafter"/>
</dbReference>
<organism evidence="5">
    <name type="scientific">Arundo donax</name>
    <name type="common">Giant reed</name>
    <name type="synonym">Donax arundinaceus</name>
    <dbReference type="NCBI Taxonomy" id="35708"/>
    <lineage>
        <taxon>Eukaryota</taxon>
        <taxon>Viridiplantae</taxon>
        <taxon>Streptophyta</taxon>
        <taxon>Embryophyta</taxon>
        <taxon>Tracheophyta</taxon>
        <taxon>Spermatophyta</taxon>
        <taxon>Magnoliopsida</taxon>
        <taxon>Liliopsida</taxon>
        <taxon>Poales</taxon>
        <taxon>Poaceae</taxon>
        <taxon>PACMAD clade</taxon>
        <taxon>Arundinoideae</taxon>
        <taxon>Arundineae</taxon>
        <taxon>Arundo</taxon>
    </lineage>
</organism>
<dbReference type="GO" id="GO:0003729">
    <property type="term" value="F:mRNA binding"/>
    <property type="evidence" value="ECO:0007669"/>
    <property type="project" value="TreeGrafter"/>
</dbReference>
<protein>
    <recommendedName>
        <fullName evidence="4">RRM domain-containing protein</fullName>
    </recommendedName>
</protein>
<dbReference type="InterPro" id="IPR035979">
    <property type="entry name" value="RBD_domain_sf"/>
</dbReference>
<evidence type="ECO:0000256" key="3">
    <source>
        <dbReference type="SAM" id="MobiDB-lite"/>
    </source>
</evidence>
<feature type="domain" description="RRM" evidence="4">
    <location>
        <begin position="1"/>
        <end position="60"/>
    </location>
</feature>
<dbReference type="InterPro" id="IPR012677">
    <property type="entry name" value="Nucleotide-bd_a/b_plait_sf"/>
</dbReference>
<evidence type="ECO:0000256" key="2">
    <source>
        <dbReference type="PROSITE-ProRule" id="PRU00176"/>
    </source>
</evidence>
<sequence length="415" mass="44559">MTADKLVNLFMPFGQIDRVVMNLDHSLVWYADVHSIPKAIKHMDGYFVEGKKLVVKGSERCPTNAADHTFSQPSTKPTKEIDMSNLFVGSVPSAVTADHLVELFHPFGEIVQVRKFHFQGYGIVRYAIPSSAAAAIDHMDGYQIGGSSLVVRVLGLPRESDAARNASTVQMAAGNGQRQIDMTNIYVCHLPLYVTTEKLIELFLPCGQITQAKVVADKFTGVSKGFGFVRFADAYASAVAITHMNGYPFEGHVLEVRIAGVPPSDMSSYMAHFYSHFSLPDPSRMAVGVPTSYWPYYYAESAYATPSAYQGQGTESAPAAADQTSQQEGLPGTKSVSSVAEKDCFSASNPVTSEVSQGWAGPPGFEPHAVNKKGATVMGPSQACSQSAGWVGPPGFEPNAVAKKDTAARNPSQAC</sequence>
<dbReference type="Gene3D" id="3.30.70.330">
    <property type="match status" value="3"/>
</dbReference>
<dbReference type="PANTHER" id="PTHR48025:SF3">
    <property type="entry name" value="31 KDA RIBONUCLEOPROTEIN, CHLOROPLASTIC-RELATED"/>
    <property type="match status" value="1"/>
</dbReference>
<feature type="domain" description="RRM" evidence="4">
    <location>
        <begin position="84"/>
        <end position="152"/>
    </location>
</feature>
<dbReference type="CDD" id="cd00590">
    <property type="entry name" value="RRM_SF"/>
    <property type="match status" value="2"/>
</dbReference>
<feature type="region of interest" description="Disordered" evidence="3">
    <location>
        <begin position="380"/>
        <end position="415"/>
    </location>
</feature>
<feature type="compositionally biased region" description="Polar residues" evidence="3">
    <location>
        <begin position="322"/>
        <end position="335"/>
    </location>
</feature>
<reference evidence="5" key="1">
    <citation type="submission" date="2014-09" db="EMBL/GenBank/DDBJ databases">
        <authorList>
            <person name="Magalhaes I.L.F."/>
            <person name="Oliveira U."/>
            <person name="Santos F.R."/>
            <person name="Vidigal T.H.D.A."/>
            <person name="Brescovit A.D."/>
            <person name="Santos A.J."/>
        </authorList>
    </citation>
    <scope>NUCLEOTIDE SEQUENCE</scope>
    <source>
        <tissue evidence="5">Shoot tissue taken approximately 20 cm above the soil surface</tissue>
    </source>
</reference>
<dbReference type="InterPro" id="IPR000504">
    <property type="entry name" value="RRM_dom"/>
</dbReference>
<proteinExistence type="predicted"/>
<dbReference type="PROSITE" id="PS50102">
    <property type="entry name" value="RRM"/>
    <property type="match status" value="3"/>
</dbReference>